<keyword evidence="3" id="KW-1185">Reference proteome</keyword>
<comment type="caution">
    <text evidence="2">The sequence shown here is derived from an EMBL/GenBank/DDBJ whole genome shotgun (WGS) entry which is preliminary data.</text>
</comment>
<dbReference type="GeneID" id="87926736"/>
<accession>A0ABR0H278</accession>
<evidence type="ECO:0000313" key="3">
    <source>
        <dbReference type="Proteomes" id="UP001326199"/>
    </source>
</evidence>
<gene>
    <name evidence="2" type="ORF">QC763_0108700</name>
</gene>
<reference evidence="2 3" key="1">
    <citation type="journal article" date="2023" name="bioRxiv">
        <title>High-quality genome assemblies of four members of thePodospora anserinaspecies complex.</title>
        <authorList>
            <person name="Ament-Velasquez S.L."/>
            <person name="Vogan A.A."/>
            <person name="Wallerman O."/>
            <person name="Hartmann F."/>
            <person name="Gautier V."/>
            <person name="Silar P."/>
            <person name="Giraud T."/>
            <person name="Johannesson H."/>
        </authorList>
    </citation>
    <scope>NUCLEOTIDE SEQUENCE [LARGE SCALE GENOMIC DNA]</scope>
    <source>
        <strain evidence="2 3">CBS 411.78</strain>
    </source>
</reference>
<dbReference type="RefSeq" id="XP_062761954.1">
    <property type="nucleotide sequence ID" value="XM_062906473.1"/>
</dbReference>
<evidence type="ECO:0000313" key="2">
    <source>
        <dbReference type="EMBL" id="KAK4661988.1"/>
    </source>
</evidence>
<evidence type="ECO:0000256" key="1">
    <source>
        <dbReference type="SAM" id="MobiDB-lite"/>
    </source>
</evidence>
<dbReference type="Proteomes" id="UP001326199">
    <property type="component" value="Unassembled WGS sequence"/>
</dbReference>
<dbReference type="EMBL" id="JAFFHB010000009">
    <property type="protein sequence ID" value="KAK4661988.1"/>
    <property type="molecule type" value="Genomic_DNA"/>
</dbReference>
<protein>
    <submittedName>
        <fullName evidence="2">Uncharacterized protein</fullName>
    </submittedName>
</protein>
<sequence>MPAIGSRIQVSGGFDPTDNSAGDQDRPKTPKTQDGTQDPDVGWRKTKKRFAGCEAGEKREKNQGLEAPQQADPRSGGQSWTGMSPIPLGATISAVALLFQCRQSGVPPCKVQLVVGLRRDIWIGRSSRKTSSPLLLLLLLSVENSSPHLTSAQPLTLIPISPYIIQKGSTQLHLAHQTEPHHIYPTQPFPAPAFDFTLSLAWAPVPPAAFFDGNPRAPPDWVRTVWSPAGHHYSRFARV</sequence>
<feature type="region of interest" description="Disordered" evidence="1">
    <location>
        <begin position="1"/>
        <end position="83"/>
    </location>
</feature>
<proteinExistence type="predicted"/>
<organism evidence="2 3">
    <name type="scientific">Podospora pseudopauciseta</name>
    <dbReference type="NCBI Taxonomy" id="2093780"/>
    <lineage>
        <taxon>Eukaryota</taxon>
        <taxon>Fungi</taxon>
        <taxon>Dikarya</taxon>
        <taxon>Ascomycota</taxon>
        <taxon>Pezizomycotina</taxon>
        <taxon>Sordariomycetes</taxon>
        <taxon>Sordariomycetidae</taxon>
        <taxon>Sordariales</taxon>
        <taxon>Podosporaceae</taxon>
        <taxon>Podospora</taxon>
    </lineage>
</organism>
<name>A0ABR0H278_9PEZI</name>